<proteinExistence type="predicted"/>
<comment type="caution">
    <text evidence="1">The sequence shown here is derived from an EMBL/GenBank/DDBJ whole genome shotgun (WGS) entry which is preliminary data.</text>
</comment>
<evidence type="ECO:0008006" key="3">
    <source>
        <dbReference type="Google" id="ProtNLM"/>
    </source>
</evidence>
<name>A0ABV0EFM1_9BURK</name>
<dbReference type="Proteomes" id="UP001482231">
    <property type="component" value="Unassembled WGS sequence"/>
</dbReference>
<organism evidence="1 2">
    <name type="scientific">Thiobacter aerophilum</name>
    <dbReference type="NCBI Taxonomy" id="3121275"/>
    <lineage>
        <taxon>Bacteria</taxon>
        <taxon>Pseudomonadati</taxon>
        <taxon>Pseudomonadota</taxon>
        <taxon>Betaproteobacteria</taxon>
        <taxon>Burkholderiales</taxon>
        <taxon>Thiobacteraceae</taxon>
        <taxon>Thiobacter</taxon>
    </lineage>
</organism>
<sequence length="109" mass="11418">MSRLPNGGYVRRIWLSLLLAAALLFAQQGGFVHALSHLHGSRAPAEKQLPHSPACEQCVAHAPLGAGLTPQPLLFAPASPVPLAVPAPAQGFSPRFFTATRSRAPPVLA</sequence>
<evidence type="ECO:0000313" key="1">
    <source>
        <dbReference type="EMBL" id="MEO1767359.1"/>
    </source>
</evidence>
<dbReference type="RefSeq" id="WP_347308467.1">
    <property type="nucleotide sequence ID" value="NZ_JBAJEX010000006.1"/>
</dbReference>
<accession>A0ABV0EFM1</accession>
<gene>
    <name evidence="1" type="ORF">V6E02_09055</name>
</gene>
<keyword evidence="2" id="KW-1185">Reference proteome</keyword>
<dbReference type="EMBL" id="JBAJEX010000006">
    <property type="protein sequence ID" value="MEO1767359.1"/>
    <property type="molecule type" value="Genomic_DNA"/>
</dbReference>
<evidence type="ECO:0000313" key="2">
    <source>
        <dbReference type="Proteomes" id="UP001482231"/>
    </source>
</evidence>
<reference evidence="1 2" key="1">
    <citation type="submission" date="2024-02" db="EMBL/GenBank/DDBJ databases">
        <title>New thermophilic sulfur-oxidizing bacteria from a hot springs of the Uzon caldera (Kamchatka, Russia).</title>
        <authorList>
            <person name="Dukat A.M."/>
            <person name="Elcheninov A.G."/>
            <person name="Frolov E.N."/>
        </authorList>
    </citation>
    <scope>NUCLEOTIDE SEQUENCE [LARGE SCALE GENOMIC DNA]</scope>
    <source>
        <strain evidence="1 2">AK1</strain>
    </source>
</reference>
<protein>
    <recommendedName>
        <fullName evidence="3">DUF2946 domain-containing protein</fullName>
    </recommendedName>
</protein>